<dbReference type="InterPro" id="IPR000092">
    <property type="entry name" value="Polyprenyl_synt"/>
</dbReference>
<reference evidence="8" key="1">
    <citation type="submission" date="2023-06" db="EMBL/GenBank/DDBJ databases">
        <title>Identification and characterization of horizontal gene transfer across gut microbiota members of farm animals based on homology search.</title>
        <authorList>
            <person name="Zeman M."/>
            <person name="Kubasova T."/>
            <person name="Jahodarova E."/>
            <person name="Nykrynova M."/>
            <person name="Rychlik I."/>
        </authorList>
    </citation>
    <scope>NUCLEOTIDE SEQUENCE [LARGE SCALE GENOMIC DNA]</scope>
    <source>
        <strain evidence="8">105_WCHN</strain>
    </source>
</reference>
<evidence type="ECO:0000256" key="1">
    <source>
        <dbReference type="ARBA" id="ARBA00001946"/>
    </source>
</evidence>
<keyword evidence="8" id="KW-1185">Reference proteome</keyword>
<sequence length="302" mass="33758">MEQFIVDERFATGLRPLLSQLPPLVREQFTPQDNAVQRNFRLALFQALSRLDERELTVDQITAAQLPELLALAVSINPPRFQPTSLTPGKLAQEKAGSYVAGYLMTQFVDRLAKVGNPPQMVEELTVDAGDIMLAQFQRLRFNFNQRFTIADYLTDCKARTGLLTAITAKQAATLAGYDQETVHLAGQIGTNLGVAFSILNELERVQSSIVAFTTMVTAGQYPLPMLFAVEKHRDWFSQFFGQVHRPGKDQFEKARQLSVVSLEDAHEIAIELLNQAQLDIAVLPKGSQQCLSRLVNRLKQV</sequence>
<dbReference type="Pfam" id="PF00348">
    <property type="entry name" value="polyprenyl_synt"/>
    <property type="match status" value="1"/>
</dbReference>
<gene>
    <name evidence="7" type="ORF">QUW46_03565</name>
</gene>
<reference evidence="7 8" key="3">
    <citation type="submission" date="2023-06" db="EMBL/GenBank/DDBJ databases">
        <authorList>
            <person name="Zeman M."/>
            <person name="Kubasova T."/>
            <person name="Jahodarova E."/>
            <person name="Nykrynova M."/>
            <person name="Rychlik I."/>
        </authorList>
    </citation>
    <scope>NUCLEOTIDE SEQUENCE [LARGE SCALE GENOMIC DNA]</scope>
    <source>
        <strain evidence="7 8">105_WCHN</strain>
    </source>
</reference>
<comment type="caution">
    <text evidence="7">The sequence shown here is derived from an EMBL/GenBank/DDBJ whole genome shotgun (WGS) entry which is preliminary data.</text>
</comment>
<dbReference type="Gene3D" id="1.10.600.10">
    <property type="entry name" value="Farnesyl Diphosphate Synthase"/>
    <property type="match status" value="1"/>
</dbReference>
<keyword evidence="4" id="KW-0479">Metal-binding</keyword>
<dbReference type="Proteomes" id="UP001529423">
    <property type="component" value="Unassembled WGS sequence"/>
</dbReference>
<proteinExistence type="inferred from homology"/>
<protein>
    <submittedName>
        <fullName evidence="7">Polyprenyl synthetase family protein</fullName>
    </submittedName>
</protein>
<organism evidence="7 8">
    <name type="scientific">Limosilactobacillus panis</name>
    <dbReference type="NCBI Taxonomy" id="47493"/>
    <lineage>
        <taxon>Bacteria</taxon>
        <taxon>Bacillati</taxon>
        <taxon>Bacillota</taxon>
        <taxon>Bacilli</taxon>
        <taxon>Lactobacillales</taxon>
        <taxon>Lactobacillaceae</taxon>
        <taxon>Limosilactobacillus</taxon>
    </lineage>
</organism>
<name>A0ABT7VM68_9LACO</name>
<keyword evidence="5" id="KW-0460">Magnesium</keyword>
<accession>A0ABT7VM68</accession>
<evidence type="ECO:0000256" key="2">
    <source>
        <dbReference type="ARBA" id="ARBA00006706"/>
    </source>
</evidence>
<evidence type="ECO:0000256" key="3">
    <source>
        <dbReference type="ARBA" id="ARBA00022679"/>
    </source>
</evidence>
<dbReference type="EMBL" id="JAUDEO010000014">
    <property type="protein sequence ID" value="MDM8333656.1"/>
    <property type="molecule type" value="Genomic_DNA"/>
</dbReference>
<dbReference type="SUPFAM" id="SSF48576">
    <property type="entry name" value="Terpenoid synthases"/>
    <property type="match status" value="1"/>
</dbReference>
<evidence type="ECO:0000256" key="6">
    <source>
        <dbReference type="RuleBase" id="RU004466"/>
    </source>
</evidence>
<evidence type="ECO:0000313" key="7">
    <source>
        <dbReference type="EMBL" id="MDM8333656.1"/>
    </source>
</evidence>
<evidence type="ECO:0000256" key="5">
    <source>
        <dbReference type="ARBA" id="ARBA00022842"/>
    </source>
</evidence>
<keyword evidence="3 6" id="KW-0808">Transferase</keyword>
<evidence type="ECO:0000256" key="4">
    <source>
        <dbReference type="ARBA" id="ARBA00022723"/>
    </source>
</evidence>
<dbReference type="PANTHER" id="PTHR12001">
    <property type="entry name" value="GERANYLGERANYL PYROPHOSPHATE SYNTHASE"/>
    <property type="match status" value="1"/>
</dbReference>
<dbReference type="InterPro" id="IPR008949">
    <property type="entry name" value="Isoprenoid_synthase_dom_sf"/>
</dbReference>
<comment type="similarity">
    <text evidence="2 6">Belongs to the FPP/GGPP synthase family.</text>
</comment>
<evidence type="ECO:0000313" key="8">
    <source>
        <dbReference type="Proteomes" id="UP001529423"/>
    </source>
</evidence>
<comment type="cofactor">
    <cofactor evidence="1">
        <name>Mg(2+)</name>
        <dbReference type="ChEBI" id="CHEBI:18420"/>
    </cofactor>
</comment>
<dbReference type="PANTHER" id="PTHR12001:SF69">
    <property type="entry name" value="ALL TRANS-POLYPRENYL-DIPHOSPHATE SYNTHASE PDSS1"/>
    <property type="match status" value="1"/>
</dbReference>
<reference evidence="7 8" key="2">
    <citation type="submission" date="2023-06" db="EMBL/GenBank/DDBJ databases">
        <title>Identification and characterization of horizontal gene transfer across gut microbiota members of farm animals based on homology search.</title>
        <authorList>
            <person name="Schwarzerova J."/>
            <person name="Nykrynova M."/>
            <person name="Jureckova K."/>
            <person name="Cejkova D."/>
            <person name="Rychlik I."/>
        </authorList>
    </citation>
    <scope>NUCLEOTIDE SEQUENCE [LARGE SCALE GENOMIC DNA]</scope>
    <source>
        <strain evidence="7 8">105_WCHN</strain>
    </source>
</reference>
<dbReference type="RefSeq" id="WP_289559625.1">
    <property type="nucleotide sequence ID" value="NZ_JAUDEO010000014.1"/>
</dbReference>